<dbReference type="EMBL" id="JAGPXD010000002">
    <property type="protein sequence ID" value="KAH7368654.1"/>
    <property type="molecule type" value="Genomic_DNA"/>
</dbReference>
<dbReference type="InterPro" id="IPR036047">
    <property type="entry name" value="F-box-like_dom_sf"/>
</dbReference>
<proteinExistence type="predicted"/>
<name>A0A8K0X7I6_9PEZI</name>
<dbReference type="Proteomes" id="UP000813385">
    <property type="component" value="Unassembled WGS sequence"/>
</dbReference>
<evidence type="ECO:0000256" key="1">
    <source>
        <dbReference type="SAM" id="MobiDB-lite"/>
    </source>
</evidence>
<comment type="caution">
    <text evidence="3">The sequence shown here is derived from an EMBL/GenBank/DDBJ whole genome shotgun (WGS) entry which is preliminary data.</text>
</comment>
<protein>
    <recommendedName>
        <fullName evidence="2">F-box domain-containing protein</fullName>
    </recommendedName>
</protein>
<dbReference type="SUPFAM" id="SSF81383">
    <property type="entry name" value="F-box domain"/>
    <property type="match status" value="1"/>
</dbReference>
<organism evidence="3 4">
    <name type="scientific">Plectosphaerella cucumerina</name>
    <dbReference type="NCBI Taxonomy" id="40658"/>
    <lineage>
        <taxon>Eukaryota</taxon>
        <taxon>Fungi</taxon>
        <taxon>Dikarya</taxon>
        <taxon>Ascomycota</taxon>
        <taxon>Pezizomycotina</taxon>
        <taxon>Sordariomycetes</taxon>
        <taxon>Hypocreomycetidae</taxon>
        <taxon>Glomerellales</taxon>
        <taxon>Plectosphaerellaceae</taxon>
        <taxon>Plectosphaerella</taxon>
    </lineage>
</organism>
<feature type="domain" description="F-box" evidence="2">
    <location>
        <begin position="1"/>
        <end position="50"/>
    </location>
</feature>
<dbReference type="InterPro" id="IPR001810">
    <property type="entry name" value="F-box_dom"/>
</dbReference>
<evidence type="ECO:0000313" key="4">
    <source>
        <dbReference type="Proteomes" id="UP000813385"/>
    </source>
</evidence>
<dbReference type="CDD" id="cd09917">
    <property type="entry name" value="F-box_SF"/>
    <property type="match status" value="1"/>
</dbReference>
<feature type="compositionally biased region" description="Acidic residues" evidence="1">
    <location>
        <begin position="491"/>
        <end position="519"/>
    </location>
</feature>
<dbReference type="PROSITE" id="PS50181">
    <property type="entry name" value="FBOX"/>
    <property type="match status" value="1"/>
</dbReference>
<gene>
    <name evidence="3" type="ORF">B0T11DRAFT_66321</name>
</gene>
<feature type="region of interest" description="Disordered" evidence="1">
    <location>
        <begin position="486"/>
        <end position="519"/>
    </location>
</feature>
<evidence type="ECO:0000259" key="2">
    <source>
        <dbReference type="PROSITE" id="PS50181"/>
    </source>
</evidence>
<reference evidence="3" key="1">
    <citation type="journal article" date="2021" name="Nat. Commun.">
        <title>Genetic determinants of endophytism in the Arabidopsis root mycobiome.</title>
        <authorList>
            <person name="Mesny F."/>
            <person name="Miyauchi S."/>
            <person name="Thiergart T."/>
            <person name="Pickel B."/>
            <person name="Atanasova L."/>
            <person name="Karlsson M."/>
            <person name="Huettel B."/>
            <person name="Barry K.W."/>
            <person name="Haridas S."/>
            <person name="Chen C."/>
            <person name="Bauer D."/>
            <person name="Andreopoulos W."/>
            <person name="Pangilinan J."/>
            <person name="LaButti K."/>
            <person name="Riley R."/>
            <person name="Lipzen A."/>
            <person name="Clum A."/>
            <person name="Drula E."/>
            <person name="Henrissat B."/>
            <person name="Kohler A."/>
            <person name="Grigoriev I.V."/>
            <person name="Martin F.M."/>
            <person name="Hacquard S."/>
        </authorList>
    </citation>
    <scope>NUCLEOTIDE SEQUENCE</scope>
    <source>
        <strain evidence="3">MPI-CAGE-AT-0016</strain>
    </source>
</reference>
<evidence type="ECO:0000313" key="3">
    <source>
        <dbReference type="EMBL" id="KAH7368654.1"/>
    </source>
</evidence>
<sequence>MSPFNKLPLELLLRTTNHLSTTDICSFRLTCRAIEISLFNSFAREFFTKKQFMLTYSSLQVLVEISKSRMGDCLQHVIIGLDHYVNAQHNLSAATDSERAKLGKYAQGLFAQQALLDSGDAVQLLGQAFSELSRKRLQVVGIRDYASPARGGRDGSGVKWQSYGATTIRRETGVDLLDVNTSRSYTFSPELGRLEDYVTQVFRVVLLALGKVSATPASIEVLRHHFGHLLPNAFTIPDYQTSTIVPLLNKLETIFLPIKVPKLPNQRLASMHVVDPNTGSVSACPDHNIRVFLSHMSNLKHLRINMARGDATELQFLRWLGSPAGPQPTQSASQVGNTFGLPFTAEPASLPLVELNLGMCLVEPDTLLSIIRKFAPTLRRLELWKVTLAPFMDKPRCVTDGPNCIWPAFLRRVRGIPGLKLDHLMVGEPKQDCMPPSHAPQTEQVLFRSLVNGGPPASFHVAQKRAYTGIDWQNFVKELEKDMHVIRITPDDSEGSDEDMDDEDDDDNEDDEDGSEDEN</sequence>
<dbReference type="AlphaFoldDB" id="A0A8K0X7I6"/>
<dbReference type="Pfam" id="PF00646">
    <property type="entry name" value="F-box"/>
    <property type="match status" value="1"/>
</dbReference>
<accession>A0A8K0X7I6</accession>
<dbReference type="OrthoDB" id="5279008at2759"/>
<keyword evidence="4" id="KW-1185">Reference proteome</keyword>